<dbReference type="RefSeq" id="WP_037517918.1">
    <property type="nucleotide sequence ID" value="NZ_CP115456.1"/>
</dbReference>
<dbReference type="InterPro" id="IPR027599">
    <property type="entry name" value="PqqD-rel_X"/>
</dbReference>
<dbReference type="AlphaFoldDB" id="A0A084EPZ4"/>
<proteinExistence type="predicted"/>
<dbReference type="PATRIC" id="fig|13690.10.peg.1280"/>
<reference evidence="1 2" key="1">
    <citation type="submission" date="2014-03" db="EMBL/GenBank/DDBJ databases">
        <title>Genome sequence of Sphingobium yanoikuyae B1.</title>
        <authorList>
            <person name="Gan H.M."/>
            <person name="Gan H.Y."/>
            <person name="Savka M.A."/>
        </authorList>
    </citation>
    <scope>NUCLEOTIDE SEQUENCE [LARGE SCALE GENOMIC DNA]</scope>
    <source>
        <strain evidence="1 2">B1</strain>
    </source>
</reference>
<dbReference type="EMBL" id="JGVR01000005">
    <property type="protein sequence ID" value="KEZ20036.1"/>
    <property type="molecule type" value="Genomic_DNA"/>
</dbReference>
<dbReference type="STRING" id="13690.AX777_01545"/>
<protein>
    <recommendedName>
        <fullName evidence="3">HPr-rel-A system PqqD family peptide chaperone</fullName>
    </recommendedName>
</protein>
<comment type="caution">
    <text evidence="1">The sequence shown here is derived from an EMBL/GenBank/DDBJ whole genome shotgun (WGS) entry which is preliminary data.</text>
</comment>
<evidence type="ECO:0008006" key="3">
    <source>
        <dbReference type="Google" id="ProtNLM"/>
    </source>
</evidence>
<gene>
    <name evidence="1" type="ORF">CP98_01240</name>
</gene>
<organism evidence="1 2">
    <name type="scientific">Sphingobium yanoikuyae</name>
    <name type="common">Sphingomonas yanoikuyae</name>
    <dbReference type="NCBI Taxonomy" id="13690"/>
    <lineage>
        <taxon>Bacteria</taxon>
        <taxon>Pseudomonadati</taxon>
        <taxon>Pseudomonadota</taxon>
        <taxon>Alphaproteobacteria</taxon>
        <taxon>Sphingomonadales</taxon>
        <taxon>Sphingomonadaceae</taxon>
        <taxon>Sphingobium</taxon>
    </lineage>
</organism>
<sequence>MVREEVYRREGAEAIIVRPLDDIVLLYHRPSGQTHMVISPVPEILEAMADGLPASAAMLRDRLALLYDLGEGDVVGEIGQHLAYLDRIGLVRPA</sequence>
<accession>A0A084EPZ4</accession>
<evidence type="ECO:0000313" key="1">
    <source>
        <dbReference type="EMBL" id="KEZ20036.1"/>
    </source>
</evidence>
<dbReference type="NCBIfam" id="TIGR04353">
    <property type="entry name" value="PqqD_rel_X"/>
    <property type="match status" value="1"/>
</dbReference>
<dbReference type="Proteomes" id="UP000028534">
    <property type="component" value="Unassembled WGS sequence"/>
</dbReference>
<name>A0A084EPZ4_SPHYA</name>
<evidence type="ECO:0000313" key="2">
    <source>
        <dbReference type="Proteomes" id="UP000028534"/>
    </source>
</evidence>